<feature type="transmembrane region" description="Helical" evidence="1">
    <location>
        <begin position="687"/>
        <end position="710"/>
    </location>
</feature>
<proteinExistence type="predicted"/>
<evidence type="ECO:0000256" key="1">
    <source>
        <dbReference type="SAM" id="Phobius"/>
    </source>
</evidence>
<evidence type="ECO:0000313" key="2">
    <source>
        <dbReference type="EMBL" id="OXA39849.1"/>
    </source>
</evidence>
<name>A0A226D3Q1_FOLCA</name>
<keyword evidence="1" id="KW-0812">Transmembrane</keyword>
<comment type="caution">
    <text evidence="2">The sequence shown here is derived from an EMBL/GenBank/DDBJ whole genome shotgun (WGS) entry which is preliminary data.</text>
</comment>
<sequence>MLSYFAKTQILRQERPISSRIFPYKSQIYWRFLIVNFFSIVQAEFHNLAALSPRQIEISHYLTPFESCNNIIVIPRRTIQNLKLDKAPIVLFNRRFYNFKRFPVLRRNTSQYCSASFRILPYPPNPKKNLDWTHGIRSSFGIQYFILVTNSKTLFQRFVQNLRVDFHKYYLYSPKEIMIIEVTVDVTGMIWASNQTSDVLTFYYHNMYHHEGIIVLDEESSRWIKVLCEPQNCFNELQIIREAVSNLNKYFWKPLSNQYKTDNQVAKSDKAESHKKTPPYQNNWIEPTLLINLVQAMDLWVSNEASKYKSLNITAFYIFPILTTLSTGHRTQFDFVVGHIQTASFLSCHNVKPETFFLTALTEPFDISAWTCVGLGLLLTSIILSLLLPNLTLDGVLVAVGIFLENSVMHCSIKFPKKVGVHLLLGVWMLLTGNVLTNWFKTLFTMEMIVPASHAQPWKTLLEIDGIQVIMPFDLLAPDRNSYMDFLDSVHNFFVPYIYGQERIQESKTISNGFKNMVRRIENNLKLAHSLRPRVNMRIFSADTYIQQVENISYHNILPVSPFKPIKYNEADRFIQTLSTCEKTAFLDTKENIASLLPFVNDNMDQKNYLMGNEPLFSATLGWYNLPIRANYALKRLKGITTSGIYVHWFAWYTAAKSTKLFHHYANWKYPKFGGVSQLNYNSKIMAGFYIFGVCLSTSLIFLVVEILLIKWRKNINRKSSIVQNFEFIR</sequence>
<organism evidence="2 3">
    <name type="scientific">Folsomia candida</name>
    <name type="common">Springtail</name>
    <dbReference type="NCBI Taxonomy" id="158441"/>
    <lineage>
        <taxon>Eukaryota</taxon>
        <taxon>Metazoa</taxon>
        <taxon>Ecdysozoa</taxon>
        <taxon>Arthropoda</taxon>
        <taxon>Hexapoda</taxon>
        <taxon>Collembola</taxon>
        <taxon>Entomobryomorpha</taxon>
        <taxon>Isotomoidea</taxon>
        <taxon>Isotomidae</taxon>
        <taxon>Proisotominae</taxon>
        <taxon>Folsomia</taxon>
    </lineage>
</organism>
<dbReference type="OrthoDB" id="8299208at2759"/>
<gene>
    <name evidence="2" type="ORF">Fcan01_25347</name>
</gene>
<dbReference type="AlphaFoldDB" id="A0A226D3Q1"/>
<keyword evidence="3" id="KW-1185">Reference proteome</keyword>
<protein>
    <submittedName>
        <fullName evidence="2">Uncharacterized protein</fullName>
    </submittedName>
</protein>
<dbReference type="EMBL" id="LNIX01000036">
    <property type="protein sequence ID" value="OXA39849.1"/>
    <property type="molecule type" value="Genomic_DNA"/>
</dbReference>
<keyword evidence="1" id="KW-1133">Transmembrane helix</keyword>
<keyword evidence="1" id="KW-0472">Membrane</keyword>
<dbReference type="Proteomes" id="UP000198287">
    <property type="component" value="Unassembled WGS sequence"/>
</dbReference>
<accession>A0A226D3Q1</accession>
<feature type="transmembrane region" description="Helical" evidence="1">
    <location>
        <begin position="367"/>
        <end position="388"/>
    </location>
</feature>
<evidence type="ECO:0000313" key="3">
    <source>
        <dbReference type="Proteomes" id="UP000198287"/>
    </source>
</evidence>
<reference evidence="2 3" key="1">
    <citation type="submission" date="2015-12" db="EMBL/GenBank/DDBJ databases">
        <title>The genome of Folsomia candida.</title>
        <authorList>
            <person name="Faddeeva A."/>
            <person name="Derks M.F."/>
            <person name="Anvar Y."/>
            <person name="Smit S."/>
            <person name="Van Straalen N."/>
            <person name="Roelofs D."/>
        </authorList>
    </citation>
    <scope>NUCLEOTIDE SEQUENCE [LARGE SCALE GENOMIC DNA]</scope>
    <source>
        <strain evidence="2 3">VU population</strain>
        <tissue evidence="2">Whole body</tissue>
    </source>
</reference>
<feature type="transmembrane region" description="Helical" evidence="1">
    <location>
        <begin position="421"/>
        <end position="440"/>
    </location>
</feature>